<reference evidence="1" key="1">
    <citation type="submission" date="2022-07" db="EMBL/GenBank/DDBJ databases">
        <title>Phylogenomic reconstructions and comparative analyses of Kickxellomycotina fungi.</title>
        <authorList>
            <person name="Reynolds N.K."/>
            <person name="Stajich J.E."/>
            <person name="Barry K."/>
            <person name="Grigoriev I.V."/>
            <person name="Crous P."/>
            <person name="Smith M.E."/>
        </authorList>
    </citation>
    <scope>NUCLEOTIDE SEQUENCE</scope>
    <source>
        <strain evidence="1">NRRL 1566</strain>
    </source>
</reference>
<proteinExistence type="predicted"/>
<evidence type="ECO:0000313" key="1">
    <source>
        <dbReference type="EMBL" id="KAJ2849302.1"/>
    </source>
</evidence>
<evidence type="ECO:0000313" key="2">
    <source>
        <dbReference type="Proteomes" id="UP001139887"/>
    </source>
</evidence>
<comment type="caution">
    <text evidence="1">The sequence shown here is derived from an EMBL/GenBank/DDBJ whole genome shotgun (WGS) entry which is preliminary data.</text>
</comment>
<gene>
    <name evidence="1" type="ORF">IWW36_002716</name>
</gene>
<protein>
    <submittedName>
        <fullName evidence="1">Uncharacterized protein</fullName>
    </submittedName>
</protein>
<sequence length="404" mass="46421">MSQPLEEDYDAGRALTPLHDSLTKCSMWKQLECDSLYNYGEIARLTSDIIARTFSNVQSVVLRGVDLEDTHSLFWKRLPYSFAISLLKGYRKDQHLTFTHIFDNCVSEFRVDLSCLLWEGLLQSMVSLNHSQNLYPFLWHELAKDKFKCLHKSDKKYISKDKSYFLDNRLIVCQRLESLVLKQRNDFQDNPFNSIKEAPLIFPRLKYMEVSKFSLSAQELASLPMISLLHTFVYTEKLPKMQLIAEVDLSKLDTLKLTPILTNQSPLEISEGLNQIFAGRSKIPHVEAMVDISEYTLDFSHLNMPDVTHLTIVGNQDALNMLKCASKMQRLKQLDLSLNCSLSLTHLTSTISVIHTNISSNHSVQSITIKSKDKNVKDDTFEIQEVKKNMKKVFPGLKSTSRIF</sequence>
<dbReference type="Proteomes" id="UP001139887">
    <property type="component" value="Unassembled WGS sequence"/>
</dbReference>
<keyword evidence="2" id="KW-1185">Reference proteome</keyword>
<dbReference type="EMBL" id="JANBUW010000087">
    <property type="protein sequence ID" value="KAJ2849302.1"/>
    <property type="molecule type" value="Genomic_DNA"/>
</dbReference>
<dbReference type="OrthoDB" id="10323456at2759"/>
<accession>A0A9W8ICY2</accession>
<organism evidence="1 2">
    <name type="scientific">Coemansia brasiliensis</name>
    <dbReference type="NCBI Taxonomy" id="2650707"/>
    <lineage>
        <taxon>Eukaryota</taxon>
        <taxon>Fungi</taxon>
        <taxon>Fungi incertae sedis</taxon>
        <taxon>Zoopagomycota</taxon>
        <taxon>Kickxellomycotina</taxon>
        <taxon>Kickxellomycetes</taxon>
        <taxon>Kickxellales</taxon>
        <taxon>Kickxellaceae</taxon>
        <taxon>Coemansia</taxon>
    </lineage>
</organism>
<name>A0A9W8ICY2_9FUNG</name>
<dbReference type="AlphaFoldDB" id="A0A9W8ICY2"/>